<dbReference type="PROSITE" id="PS51194">
    <property type="entry name" value="HELICASE_CTER"/>
    <property type="match status" value="1"/>
</dbReference>
<dbReference type="CDD" id="cd18803">
    <property type="entry name" value="SF2_C_secA"/>
    <property type="match status" value="1"/>
</dbReference>
<dbReference type="RefSeq" id="WP_258938351.1">
    <property type="nucleotide sequence ID" value="NZ_JANBBF010000015.1"/>
</dbReference>
<dbReference type="PROSITE" id="PS51196">
    <property type="entry name" value="SECA_MOTOR_DEAD"/>
    <property type="match status" value="1"/>
</dbReference>
<comment type="function">
    <text evidence="12">Part of the Sec protein translocase complex. Interacts with the SecYEG preprotein conducting channel. Has a central role in coupling the hydrolysis of ATP to the transfer of proteins into and across the cell membrane, serving as an ATP-driven molecular motor driving the stepwise translocation of polypeptide chains across the membrane.</text>
</comment>
<evidence type="ECO:0000256" key="3">
    <source>
        <dbReference type="ARBA" id="ARBA00022448"/>
    </source>
</evidence>
<keyword evidence="10 12" id="KW-0811">Translocation</keyword>
<evidence type="ECO:0000259" key="15">
    <source>
        <dbReference type="PROSITE" id="PS51194"/>
    </source>
</evidence>
<evidence type="ECO:0000259" key="16">
    <source>
        <dbReference type="PROSITE" id="PS51196"/>
    </source>
</evidence>
<feature type="domain" description="SecA family profile" evidence="16">
    <location>
        <begin position="5"/>
        <end position="579"/>
    </location>
</feature>
<evidence type="ECO:0000256" key="1">
    <source>
        <dbReference type="ARBA" id="ARBA00004170"/>
    </source>
</evidence>
<dbReference type="SMART" id="SM00958">
    <property type="entry name" value="SecA_PP_bind"/>
    <property type="match status" value="1"/>
</dbReference>
<comment type="catalytic activity">
    <reaction evidence="12">
        <text>ATP + H2O + cellular proteinSide 1 = ADP + phosphate + cellular proteinSide 2.</text>
        <dbReference type="EC" id="7.4.2.8"/>
    </reaction>
</comment>
<dbReference type="Pfam" id="PF01043">
    <property type="entry name" value="SecA_PP_bind"/>
    <property type="match status" value="1"/>
</dbReference>
<feature type="domain" description="Helicase ATP-binding" evidence="14">
    <location>
        <begin position="92"/>
        <end position="250"/>
    </location>
</feature>
<dbReference type="SUPFAM" id="SSF52540">
    <property type="entry name" value="P-loop containing nucleoside triphosphate hydrolases"/>
    <property type="match status" value="2"/>
</dbReference>
<dbReference type="InterPro" id="IPR036670">
    <property type="entry name" value="SecA_X-link_sf"/>
</dbReference>
<dbReference type="NCBIfam" id="TIGR04221">
    <property type="entry name" value="SecA2_Mycobac"/>
    <property type="match status" value="1"/>
</dbReference>
<evidence type="ECO:0000256" key="13">
    <source>
        <dbReference type="SAM" id="MobiDB-lite"/>
    </source>
</evidence>
<evidence type="ECO:0000256" key="9">
    <source>
        <dbReference type="ARBA" id="ARBA00022967"/>
    </source>
</evidence>
<gene>
    <name evidence="17" type="primary">secA2</name>
    <name evidence="12" type="synonym">secA</name>
    <name evidence="17" type="ORF">ACFWGY_15530</name>
</gene>
<keyword evidence="18" id="KW-1185">Reference proteome</keyword>
<dbReference type="SMART" id="SM00957">
    <property type="entry name" value="SecA_DEAD"/>
    <property type="match status" value="1"/>
</dbReference>
<keyword evidence="11 12" id="KW-0472">Membrane</keyword>
<dbReference type="InterPro" id="IPR026389">
    <property type="entry name" value="SecA_Actinobact-type"/>
</dbReference>
<dbReference type="Pfam" id="PF21090">
    <property type="entry name" value="P-loop_SecA"/>
    <property type="match status" value="2"/>
</dbReference>
<comment type="similarity">
    <text evidence="2 12">Belongs to the SecA family.</text>
</comment>
<feature type="compositionally biased region" description="Acidic residues" evidence="13">
    <location>
        <begin position="720"/>
        <end position="729"/>
    </location>
</feature>
<evidence type="ECO:0000313" key="17">
    <source>
        <dbReference type="EMBL" id="MFD6794751.1"/>
    </source>
</evidence>
<evidence type="ECO:0000259" key="14">
    <source>
        <dbReference type="PROSITE" id="PS51192"/>
    </source>
</evidence>
<keyword evidence="7 12" id="KW-0067">ATP-binding</keyword>
<dbReference type="InterPro" id="IPR011116">
    <property type="entry name" value="SecA_Wing/Scaffold"/>
</dbReference>
<dbReference type="Pfam" id="PF07517">
    <property type="entry name" value="SecA_DEAD"/>
    <property type="match status" value="1"/>
</dbReference>
<feature type="binding site" evidence="12">
    <location>
        <position position="90"/>
    </location>
    <ligand>
        <name>ATP</name>
        <dbReference type="ChEBI" id="CHEBI:30616"/>
    </ligand>
</feature>
<dbReference type="EC" id="7.4.2.8" evidence="12"/>
<evidence type="ECO:0000256" key="12">
    <source>
        <dbReference type="HAMAP-Rule" id="MF_01382"/>
    </source>
</evidence>
<sequence>MSRVSKRLRRIIQRPASVELTRYEALLPRIEKREPELEKLDDSELTAAATELGDDLSATGTFSDRQLIEVCALGREAARRGLGERAFDVQLLGTMGLLTGHVVQMQTGEGKTLAGALAAAGYALQGKRVHVISVNDYLARRDAEWMRPVYDLLGVSVAWVEPSLETSDRRAAYGAEICYGAVSEIGFDVLRDRLVTDAGELAQAEPEVAIVDEADSVLVDEARVPLVMAGSVDAGVADLEVANIVRRLRVGLHYETDPDGRNAWLTTAGASVVEKSLGGIDLYAEDGADRLAAVNVALHAHALLTRDVDYLVRDGKVQLINASRGRVAELQRWPDGLQAAVEAKEQLPASDRGEILDSITVQALVARYPQVAGMTGTAVAVAEQLREFYELEVAVIPPNTPNVREDTTDRIYAAPNNKLRAIVSEIEEVHATGRPILVGTQDVAESEELAEKLEKAGLPCVVLNARNDAEEAAIIAEAGTYERITVSTQMAGRGTDIRLGGADGSDRERVAELGGLHVIGTARYPSSRLDDQLRGRAGRQGDPGSSVFFASLNDELVLGHAPDVPDGIDADPETGEVTDNAAHRQINHAQRVAEGVDLEIHRNTWRYTRLIEHQRSELLKWRDEVLRTDAAKKVLAELASAREDAAREDAAREDAAREDKATGETKKHKEKRKSADDAEVDTSTADDAASDDAAAEADAVSDDETEGDTASDDAAAPDAATDDAGDAAEADAKQLDEARLAELADKLGEEELTTVCRRIMLFHMDQLWADHLAFLNNVRETIHLRAMAREQPLDEFHRVAIPEFHKIRGRVESRSAETLASAEITSDGVDLAAAGVRRPTSTWTYLVQDNPFDSDAEQALKKVRGMLRKKRS</sequence>
<dbReference type="EMBL" id="JBHXCV010000009">
    <property type="protein sequence ID" value="MFD6794751.1"/>
    <property type="molecule type" value="Genomic_DNA"/>
</dbReference>
<keyword evidence="8 12" id="KW-0653">Protein transport</keyword>
<dbReference type="CDD" id="cd17928">
    <property type="entry name" value="DEXDc_SecA"/>
    <property type="match status" value="1"/>
</dbReference>
<dbReference type="HAMAP" id="MF_01382">
    <property type="entry name" value="SecA"/>
    <property type="match status" value="1"/>
</dbReference>
<feature type="compositionally biased region" description="Acidic residues" evidence="13">
    <location>
        <begin position="688"/>
        <end position="711"/>
    </location>
</feature>
<dbReference type="Gene3D" id="3.40.50.300">
    <property type="entry name" value="P-loop containing nucleotide triphosphate hydrolases"/>
    <property type="match status" value="3"/>
</dbReference>
<dbReference type="InterPro" id="IPR014018">
    <property type="entry name" value="SecA_motor_DEAD"/>
</dbReference>
<feature type="compositionally biased region" description="Basic and acidic residues" evidence="13">
    <location>
        <begin position="642"/>
        <end position="667"/>
    </location>
</feature>
<evidence type="ECO:0000256" key="11">
    <source>
        <dbReference type="ARBA" id="ARBA00023136"/>
    </source>
</evidence>
<dbReference type="Proteomes" id="UP001598673">
    <property type="component" value="Unassembled WGS sequence"/>
</dbReference>
<dbReference type="InterPro" id="IPR000185">
    <property type="entry name" value="SecA"/>
</dbReference>
<feature type="domain" description="Helicase C-terminal" evidence="15">
    <location>
        <begin position="418"/>
        <end position="583"/>
    </location>
</feature>
<protein>
    <recommendedName>
        <fullName evidence="12">Protein translocase subunit SecA</fullName>
        <ecNumber evidence="12">7.4.2.8</ecNumber>
    </recommendedName>
</protein>
<comment type="subcellular location">
    <subcellularLocation>
        <location evidence="12">Cell membrane</location>
        <topology evidence="12">Peripheral membrane protein</topology>
        <orientation evidence="12">Cytoplasmic side</orientation>
    </subcellularLocation>
    <subcellularLocation>
        <location evidence="12">Cytoplasm</location>
    </subcellularLocation>
    <subcellularLocation>
        <location evidence="1">Membrane</location>
        <topology evidence="1">Peripheral membrane protein</topology>
    </subcellularLocation>
    <text evidence="12">Distribution is 50-50.</text>
</comment>
<evidence type="ECO:0000256" key="4">
    <source>
        <dbReference type="ARBA" id="ARBA00022475"/>
    </source>
</evidence>
<organism evidence="17 18">
    <name type="scientific">Prauserella salsuginis</name>
    <dbReference type="NCBI Taxonomy" id="387889"/>
    <lineage>
        <taxon>Bacteria</taxon>
        <taxon>Bacillati</taxon>
        <taxon>Actinomycetota</taxon>
        <taxon>Actinomycetes</taxon>
        <taxon>Pseudonocardiales</taxon>
        <taxon>Pseudonocardiaceae</taxon>
        <taxon>Prauserella</taxon>
        <taxon>Prauserella salsuginis group</taxon>
    </lineage>
</organism>
<dbReference type="InterPro" id="IPR027417">
    <property type="entry name" value="P-loop_NTPase"/>
</dbReference>
<evidence type="ECO:0000256" key="8">
    <source>
        <dbReference type="ARBA" id="ARBA00022927"/>
    </source>
</evidence>
<evidence type="ECO:0000256" key="6">
    <source>
        <dbReference type="ARBA" id="ARBA00022741"/>
    </source>
</evidence>
<dbReference type="InterPro" id="IPR044722">
    <property type="entry name" value="SecA_SF2_C"/>
</dbReference>
<keyword evidence="6 12" id="KW-0547">Nucleotide-binding</keyword>
<feature type="region of interest" description="Disordered" evidence="13">
    <location>
        <begin position="642"/>
        <end position="731"/>
    </location>
</feature>
<comment type="subunit">
    <text evidence="12">Monomer and homodimer. Part of the essential Sec protein translocation apparatus which comprises SecA, SecYEG and auxiliary proteins SecDF. Other proteins may also be involved.</text>
</comment>
<dbReference type="InterPro" id="IPR011130">
    <property type="entry name" value="SecA_preprotein_X-link_dom"/>
</dbReference>
<keyword evidence="4 12" id="KW-1003">Cell membrane</keyword>
<keyword evidence="5 12" id="KW-0963">Cytoplasm</keyword>
<dbReference type="InterPro" id="IPR011115">
    <property type="entry name" value="SecA_DEAD"/>
</dbReference>
<dbReference type="Gene3D" id="3.90.1440.10">
    <property type="entry name" value="SecA, preprotein cross-linking domain"/>
    <property type="match status" value="1"/>
</dbReference>
<dbReference type="InterPro" id="IPR001650">
    <property type="entry name" value="Helicase_C-like"/>
</dbReference>
<evidence type="ECO:0000256" key="7">
    <source>
        <dbReference type="ARBA" id="ARBA00022840"/>
    </source>
</evidence>
<evidence type="ECO:0000256" key="2">
    <source>
        <dbReference type="ARBA" id="ARBA00007650"/>
    </source>
</evidence>
<keyword evidence="3 12" id="KW-0813">Transport</keyword>
<dbReference type="PRINTS" id="PR00906">
    <property type="entry name" value="SECA"/>
</dbReference>
<evidence type="ECO:0000256" key="5">
    <source>
        <dbReference type="ARBA" id="ARBA00022490"/>
    </source>
</evidence>
<dbReference type="SUPFAM" id="SSF81767">
    <property type="entry name" value="Pre-protein crosslinking domain of SecA"/>
    <property type="match status" value="1"/>
</dbReference>
<dbReference type="PANTHER" id="PTHR30612:SF0">
    <property type="entry name" value="CHLOROPLAST PROTEIN-TRANSPORTING ATPASE"/>
    <property type="match status" value="1"/>
</dbReference>
<dbReference type="PROSITE" id="PS51192">
    <property type="entry name" value="HELICASE_ATP_BIND_1"/>
    <property type="match status" value="1"/>
</dbReference>
<dbReference type="InterPro" id="IPR036266">
    <property type="entry name" value="SecA_Wing/Scaffold_sf"/>
</dbReference>
<reference evidence="17 18" key="1">
    <citation type="submission" date="2024-09" db="EMBL/GenBank/DDBJ databases">
        <title>The Natural Products Discovery Center: Release of the First 8490 Sequenced Strains for Exploring Actinobacteria Biosynthetic Diversity.</title>
        <authorList>
            <person name="Kalkreuter E."/>
            <person name="Kautsar S.A."/>
            <person name="Yang D."/>
            <person name="Bader C.D."/>
            <person name="Teijaro C.N."/>
            <person name="Fluegel L."/>
            <person name="Davis C.M."/>
            <person name="Simpson J.R."/>
            <person name="Lauterbach L."/>
            <person name="Steele A.D."/>
            <person name="Gui C."/>
            <person name="Meng S."/>
            <person name="Li G."/>
            <person name="Viehrig K."/>
            <person name="Ye F."/>
            <person name="Su P."/>
            <person name="Kiefer A.F."/>
            <person name="Nichols A."/>
            <person name="Cepeda A.J."/>
            <person name="Yan W."/>
            <person name="Fan B."/>
            <person name="Jiang Y."/>
            <person name="Adhikari A."/>
            <person name="Zheng C.-J."/>
            <person name="Schuster L."/>
            <person name="Cowan T.M."/>
            <person name="Smanski M.J."/>
            <person name="Chevrette M.G."/>
            <person name="De Carvalho L.P.S."/>
            <person name="Shen B."/>
        </authorList>
    </citation>
    <scope>NUCLEOTIDE SEQUENCE [LARGE SCALE GENOMIC DNA]</scope>
    <source>
        <strain evidence="17 18">NPDC060353</strain>
    </source>
</reference>
<dbReference type="InterPro" id="IPR020937">
    <property type="entry name" value="SecA_CS"/>
</dbReference>
<evidence type="ECO:0000256" key="10">
    <source>
        <dbReference type="ARBA" id="ARBA00023010"/>
    </source>
</evidence>
<name>A0ABW6G6D7_9PSEU</name>
<dbReference type="PANTHER" id="PTHR30612">
    <property type="entry name" value="SECA INNER MEMBRANE COMPONENT OF SEC PROTEIN SECRETION SYSTEM"/>
    <property type="match status" value="1"/>
</dbReference>
<accession>A0ABW6G6D7</accession>
<feature type="binding site" evidence="12">
    <location>
        <position position="496"/>
    </location>
    <ligand>
        <name>ATP</name>
        <dbReference type="ChEBI" id="CHEBI:30616"/>
    </ligand>
</feature>
<dbReference type="PROSITE" id="PS01312">
    <property type="entry name" value="SECA"/>
    <property type="match status" value="1"/>
</dbReference>
<dbReference type="InterPro" id="IPR014001">
    <property type="entry name" value="Helicase_ATP-bd"/>
</dbReference>
<proteinExistence type="inferred from homology"/>
<comment type="caution">
    <text evidence="17">The sequence shown here is derived from an EMBL/GenBank/DDBJ whole genome shotgun (WGS) entry which is preliminary data.</text>
</comment>
<feature type="binding site" evidence="12">
    <location>
        <begin position="108"/>
        <end position="112"/>
    </location>
    <ligand>
        <name>ATP</name>
        <dbReference type="ChEBI" id="CHEBI:30616"/>
    </ligand>
</feature>
<keyword evidence="9 12" id="KW-1278">Translocase</keyword>
<dbReference type="Pfam" id="PF07516">
    <property type="entry name" value="SecA_SW"/>
    <property type="match status" value="1"/>
</dbReference>
<evidence type="ECO:0000313" key="18">
    <source>
        <dbReference type="Proteomes" id="UP001598673"/>
    </source>
</evidence>
<dbReference type="Gene3D" id="1.10.3060.10">
    <property type="entry name" value="Helical scaffold and wing domains of SecA"/>
    <property type="match status" value="1"/>
</dbReference>
<dbReference type="SUPFAM" id="SSF81886">
    <property type="entry name" value="Helical scaffold and wing domains of SecA"/>
    <property type="match status" value="2"/>
</dbReference>